<keyword evidence="2" id="KW-1185">Reference proteome</keyword>
<dbReference type="PATRIC" id="fig|1291052.5.peg.534"/>
<reference evidence="1 2" key="1">
    <citation type="journal article" date="2015" name="Genome Announc.">
        <title>Expanding the biotechnology potential of lactobacilli through comparative genomics of 213 strains and associated genera.</title>
        <authorList>
            <person name="Sun Z."/>
            <person name="Harris H.M."/>
            <person name="McCann A."/>
            <person name="Guo C."/>
            <person name="Argimon S."/>
            <person name="Zhang W."/>
            <person name="Yang X."/>
            <person name="Jeffery I.B."/>
            <person name="Cooney J.C."/>
            <person name="Kagawa T.F."/>
            <person name="Liu W."/>
            <person name="Song Y."/>
            <person name="Salvetti E."/>
            <person name="Wrobel A."/>
            <person name="Rasinkangas P."/>
            <person name="Parkhill J."/>
            <person name="Rea M.C."/>
            <person name="O'Sullivan O."/>
            <person name="Ritari J."/>
            <person name="Douillard F.P."/>
            <person name="Paul Ross R."/>
            <person name="Yang R."/>
            <person name="Briner A.E."/>
            <person name="Felis G.E."/>
            <person name="de Vos W.M."/>
            <person name="Barrangou R."/>
            <person name="Klaenhammer T.R."/>
            <person name="Caufield P.W."/>
            <person name="Cui Y."/>
            <person name="Zhang H."/>
            <person name="O'Toole P.W."/>
        </authorList>
    </citation>
    <scope>NUCLEOTIDE SEQUENCE [LARGE SCALE GENOMIC DNA]</scope>
    <source>
        <strain evidence="1 2">DSM 20505</strain>
    </source>
</reference>
<proteinExistence type="predicted"/>
<dbReference type="STRING" id="1291052.FC18_GL000523"/>
<dbReference type="CDD" id="cd06325">
    <property type="entry name" value="PBP1_ABC_unchar_transporter"/>
    <property type="match status" value="1"/>
</dbReference>
<dbReference type="InterPro" id="IPR047776">
    <property type="entry name" value="ABC_SBP_TrpX-like"/>
</dbReference>
<evidence type="ECO:0000313" key="1">
    <source>
        <dbReference type="EMBL" id="KRM54304.1"/>
    </source>
</evidence>
<dbReference type="InterPro" id="IPR007487">
    <property type="entry name" value="ABC_transpt-TYRBP-like"/>
</dbReference>
<comment type="caution">
    <text evidence="1">The sequence shown here is derived from an EMBL/GenBank/DDBJ whole genome shotgun (WGS) entry which is preliminary data.</text>
</comment>
<dbReference type="RefSeq" id="WP_054675697.1">
    <property type="nucleotide sequence ID" value="NZ_AYYO01000056.1"/>
</dbReference>
<dbReference type="NCBIfam" id="NF041285">
    <property type="entry name" value="ABC_SBP_TrpX"/>
    <property type="match status" value="1"/>
</dbReference>
<protein>
    <submittedName>
        <fullName evidence="1">ABC-type uncharacterized transport system, periplasmic component</fullName>
    </submittedName>
</protein>
<gene>
    <name evidence="1" type="ORF">FC18_GL000523</name>
</gene>
<organism evidence="1 2">
    <name type="scientific">Lacticaseibacillus sharpeae JCM 1186 = DSM 20505</name>
    <dbReference type="NCBI Taxonomy" id="1291052"/>
    <lineage>
        <taxon>Bacteria</taxon>
        <taxon>Bacillati</taxon>
        <taxon>Bacillota</taxon>
        <taxon>Bacilli</taxon>
        <taxon>Lactobacillales</taxon>
        <taxon>Lactobacillaceae</taxon>
        <taxon>Lacticaseibacillus</taxon>
    </lineage>
</organism>
<name>A0A0R1ZH48_9LACO</name>
<dbReference type="Proteomes" id="UP000051679">
    <property type="component" value="Unassembled WGS sequence"/>
</dbReference>
<dbReference type="InterPro" id="IPR028082">
    <property type="entry name" value="Peripla_BP_I"/>
</dbReference>
<dbReference type="Gene3D" id="3.40.50.2300">
    <property type="match status" value="2"/>
</dbReference>
<evidence type="ECO:0000313" key="2">
    <source>
        <dbReference type="Proteomes" id="UP000051679"/>
    </source>
</evidence>
<dbReference type="PANTHER" id="PTHR35271:SF1">
    <property type="entry name" value="ABC TRANSPORTER, SUBSTRATE-BINDING LIPOPROTEIN"/>
    <property type="match status" value="1"/>
</dbReference>
<accession>A0A0R1ZH48</accession>
<dbReference type="OrthoDB" id="9776955at2"/>
<dbReference type="Pfam" id="PF04392">
    <property type="entry name" value="ABC_sub_bind"/>
    <property type="match status" value="1"/>
</dbReference>
<dbReference type="SUPFAM" id="SSF53822">
    <property type="entry name" value="Periplasmic binding protein-like I"/>
    <property type="match status" value="1"/>
</dbReference>
<dbReference type="AlphaFoldDB" id="A0A0R1ZH48"/>
<sequence length="336" mass="35334">MKKMIAFIVAIIAIVAIGVGISMNGNKKDATPKKKDIPTVGILQLMSHPALDAIHKGINAGLKENGYTVGKDVKIDFQNAQNDQSNLKSMSEKFVNENVDAAVGIATPSAQALANATTKIPIVMGAITDPVAAKLVKSNDKPGANITGVSDQAPIEAQLKLIRKIMPDAKTLGVIYTSSDASSQAQVKILAGLTSKYNFTLKKYSISSTNDLNQVAAQMATDVDAVFVPTDNTIAGAMQTLVNATNPKKIPVFPTVDTMVKDGGLATVGLNQYQLGVETGKMVANILKGKSKPATTPVKFMSEGDLVINEKVAKTLGIKIPANLTAKAEKSGEVFK</sequence>
<dbReference type="PANTHER" id="PTHR35271">
    <property type="entry name" value="ABC TRANSPORTER, SUBSTRATE-BINDING LIPOPROTEIN-RELATED"/>
    <property type="match status" value="1"/>
</dbReference>
<dbReference type="EMBL" id="AYYO01000056">
    <property type="protein sequence ID" value="KRM54304.1"/>
    <property type="molecule type" value="Genomic_DNA"/>
</dbReference>